<dbReference type="InterPro" id="IPR048428">
    <property type="entry name" value="YobI-NTPase"/>
</dbReference>
<dbReference type="PATRIC" id="fig|1149862.3.peg.4428"/>
<feature type="domain" description="YobI-like P-loop NTPase" evidence="3">
    <location>
        <begin position="22"/>
        <end position="399"/>
    </location>
</feature>
<accession>I9L638</accession>
<dbReference type="Pfam" id="PF20693">
    <property type="entry name" value="YobI-ATPase"/>
    <property type="match status" value="1"/>
</dbReference>
<sequence>MSLNNYNFQKLTPIRIADLKVYGDALDFVFNEDDLKNIAITGSYSAGKSSVLETYKNQHPEKRFLHISLAHFDSTNNEKELQEEDVDVPRAQEYSEATLEGKILNQLIHQIDPSKIPQTHFKVKKKASNQKMWFMAALITLFITLIAYIFKFSYWFTYVQELSSPWLKDLLGFSTNNSLVFFSGTICIAILTYALYSLIKVQYNKNMFRKVSVQGNEIEIFASDDQSYFDKYLNEVLYLFENADVDVIVFEDMDRYNNNQIFEKLREINYLINKKSNKIIRFFYILRDDVFTSKDRTKFFDFIIPIVPVIDGSNSYDQFIDHFKQGGILDTFDLSFLQGLSLYIDDMRILKNIYNEYVIYYKRIQSTELNCNKLLAIIAYKNLFPRDFSDLQLGQGFVHCLFNNKPNFIHNEMKRLELSIIEKQGMIEATENELLNDIDELDAVYFTTDTNVVRNLNVRGKHEHQYCSRAAFINAMRNDPKNVRCIDYRGYNETFNFSEALNTLSQNPEYLNRKGYIEAKSTARRKKLNQELQELQKEKAALESKKMQGIISKGNIDEIFSIAYRNEIGEVSNFADVKTSSYFSLIKYLIRNGYIDETYPDYMTYFYEHSLSRADKIFLRSVTDEIAKEFNYELKNSAIVVSRLREIDFEHEEILNFDLLCYLLKSQDNNVNVFINQLKNKNRFDFISEFWSTGREKAAFIRSLNHIWPLAWKGILSSNYFIENHKQQYALDTIYYSPNEDIKLLNVNNSMTTYISLNRGFLNINEPNIQVIVSKLSFLEVKFEQIDYDRATLTLLSAVYEAELYQLNIFMISLILSKVYGLSENEEYKHKNYTLVISKPEECLVKYVKSNINQYIGLILDYCESMITDIEEAVLEILNNPEVSTDYKSIYITYLKTIIGKVESVVDKQLWTKLLQQRAVMYTENNVLQYYFNSNNKLDASLIKFINDDTVTTLNLDYEKIVADFGASETSALFRDVILCDVLSDEKYDMLLCNFNRCYKKFDFEKITDNKVMILITHDIIYMNAENLLFMRENYPDQVMFFICSNIEQYVNEAINEENFDLSELLILLEEDMTDTNKMKLLNHTSEAISVKQKRYSEVVKLHILEHNLDIGDLPYLIRIYNQEKADIKSIIKNISIRYIDQIISKEYSIPFDLLVELFSSEHVEDDNKISLLIKCLAELNENQVQICLQILKMPNYLSLFDGRRPKFEKNDENGTILAIFKKRRWISSYITDKDDPNYFRARGRNNKKTETEEIIKNNGEYT</sequence>
<keyword evidence="2" id="KW-0812">Transmembrane</keyword>
<name>I9L638_9FIRM</name>
<dbReference type="EMBL" id="AKVJ01000076">
    <property type="protein sequence ID" value="EIW15711.1"/>
    <property type="molecule type" value="Genomic_DNA"/>
</dbReference>
<organism evidence="4 5">
    <name type="scientific">Pelosinus fermentans B4</name>
    <dbReference type="NCBI Taxonomy" id="1149862"/>
    <lineage>
        <taxon>Bacteria</taxon>
        <taxon>Bacillati</taxon>
        <taxon>Bacillota</taxon>
        <taxon>Negativicutes</taxon>
        <taxon>Selenomonadales</taxon>
        <taxon>Sporomusaceae</taxon>
        <taxon>Pelosinus</taxon>
    </lineage>
</organism>
<evidence type="ECO:0000256" key="2">
    <source>
        <dbReference type="SAM" id="Phobius"/>
    </source>
</evidence>
<protein>
    <recommendedName>
        <fullName evidence="3">YobI-like P-loop NTPase domain-containing protein</fullName>
    </recommendedName>
</protein>
<keyword evidence="5" id="KW-1185">Reference proteome</keyword>
<dbReference type="OrthoDB" id="1701659at2"/>
<evidence type="ECO:0000313" key="4">
    <source>
        <dbReference type="EMBL" id="EIW15711.1"/>
    </source>
</evidence>
<proteinExistence type="predicted"/>
<evidence type="ECO:0000256" key="1">
    <source>
        <dbReference type="SAM" id="Coils"/>
    </source>
</evidence>
<dbReference type="RefSeq" id="WP_007938423.1">
    <property type="nucleotide sequence ID" value="NZ_AKVJ01000076.1"/>
</dbReference>
<evidence type="ECO:0000313" key="5">
    <source>
        <dbReference type="Proteomes" id="UP000004324"/>
    </source>
</evidence>
<feature type="coiled-coil region" evidence="1">
    <location>
        <begin position="518"/>
        <end position="548"/>
    </location>
</feature>
<keyword evidence="2" id="KW-0472">Membrane</keyword>
<gene>
    <name evidence="4" type="ORF">FB4_1400</name>
</gene>
<evidence type="ECO:0000259" key="3">
    <source>
        <dbReference type="Pfam" id="PF20693"/>
    </source>
</evidence>
<feature type="transmembrane region" description="Helical" evidence="2">
    <location>
        <begin position="132"/>
        <end position="158"/>
    </location>
</feature>
<comment type="caution">
    <text evidence="4">The sequence shown here is derived from an EMBL/GenBank/DDBJ whole genome shotgun (WGS) entry which is preliminary data.</text>
</comment>
<dbReference type="Proteomes" id="UP000004324">
    <property type="component" value="Unassembled WGS sequence"/>
</dbReference>
<keyword evidence="1" id="KW-0175">Coiled coil</keyword>
<reference evidence="4 5" key="1">
    <citation type="journal article" date="2012" name="J. Bacteriol.">
        <title>Draft Genome Sequences for Two Metal-Reducing Pelosinus fermentans Strains Isolated from a Cr(VI)-Contaminated Site and for Type Strain R7.</title>
        <authorList>
            <person name="Brown S.D."/>
            <person name="Podar M."/>
            <person name="Klingeman D.M."/>
            <person name="Johnson C.M."/>
            <person name="Yang Z.K."/>
            <person name="Utturkar S.M."/>
            <person name="Land M.L."/>
            <person name="Mosher J.J."/>
            <person name="Hurt R.A.Jr."/>
            <person name="Phelps T.J."/>
            <person name="Palumbo A.V."/>
            <person name="Arkin A.P."/>
            <person name="Hazen T.C."/>
            <person name="Elias D.A."/>
        </authorList>
    </citation>
    <scope>NUCLEOTIDE SEQUENCE [LARGE SCALE GENOMIC DNA]</scope>
    <source>
        <strain evidence="4 5">B4</strain>
    </source>
</reference>
<keyword evidence="2" id="KW-1133">Transmembrane helix</keyword>
<feature type="transmembrane region" description="Helical" evidence="2">
    <location>
        <begin position="178"/>
        <end position="199"/>
    </location>
</feature>
<dbReference type="AlphaFoldDB" id="I9L638"/>